<evidence type="ECO:0000313" key="3">
    <source>
        <dbReference type="Proteomes" id="UP000040578"/>
    </source>
</evidence>
<dbReference type="EMBL" id="CPYD01000010">
    <property type="protein sequence ID" value="CNE83483.1"/>
    <property type="molecule type" value="Genomic_DNA"/>
</dbReference>
<organism evidence="2 3">
    <name type="scientific">Yersinia nurmii</name>
    <dbReference type="NCBI Taxonomy" id="685706"/>
    <lineage>
        <taxon>Bacteria</taxon>
        <taxon>Pseudomonadati</taxon>
        <taxon>Pseudomonadota</taxon>
        <taxon>Gammaproteobacteria</taxon>
        <taxon>Enterobacterales</taxon>
        <taxon>Yersiniaceae</taxon>
        <taxon>Yersinia</taxon>
    </lineage>
</organism>
<proteinExistence type="predicted"/>
<protein>
    <submittedName>
        <fullName evidence="2">Uncharacterized protein</fullName>
    </submittedName>
</protein>
<accession>A0ABP1YJI6</accession>
<comment type="caution">
    <text evidence="2">The sequence shown here is derived from an EMBL/GenBank/DDBJ whole genome shotgun (WGS) entry which is preliminary data.</text>
</comment>
<keyword evidence="3" id="KW-1185">Reference proteome</keyword>
<name>A0ABP1YJI6_9GAMM</name>
<dbReference type="Proteomes" id="UP000040578">
    <property type="component" value="Unassembled WGS sequence"/>
</dbReference>
<reference evidence="2 3" key="1">
    <citation type="submission" date="2015-03" db="EMBL/GenBank/DDBJ databases">
        <authorList>
            <consortium name="Pathogen Informatics"/>
            <person name="Murphy D."/>
        </authorList>
    </citation>
    <scope>NUCLEOTIDE SEQUENCE [LARGE SCALE GENOMIC DNA]</scope>
    <source>
        <strain evidence="3">type strain: CIP110231</strain>
    </source>
</reference>
<gene>
    <name evidence="2" type="ORF">ERS137967_02646</name>
</gene>
<evidence type="ECO:0000256" key="1">
    <source>
        <dbReference type="SAM" id="MobiDB-lite"/>
    </source>
</evidence>
<feature type="region of interest" description="Disordered" evidence="1">
    <location>
        <begin position="1"/>
        <end position="38"/>
    </location>
</feature>
<sequence>MGAVANFDRKTTPTESDLLPKNRRINRHDDGISPLNTLEKKKAPRGAFKQFQTERYYSTSTAFSSLNASSRRVIIEVWAARSHTRGS</sequence>
<evidence type="ECO:0000313" key="2">
    <source>
        <dbReference type="EMBL" id="CNE83483.1"/>
    </source>
</evidence>